<evidence type="ECO:0000313" key="2">
    <source>
        <dbReference type="Proteomes" id="UP001153678"/>
    </source>
</evidence>
<dbReference type="PANTHER" id="PTHR43718">
    <property type="entry name" value="LON PROTEASE"/>
    <property type="match status" value="1"/>
</dbReference>
<name>A0A9W4SWV0_9GLOM</name>
<dbReference type="GO" id="GO:0004176">
    <property type="term" value="F:ATP-dependent peptidase activity"/>
    <property type="evidence" value="ECO:0007669"/>
    <property type="project" value="InterPro"/>
</dbReference>
<evidence type="ECO:0000313" key="1">
    <source>
        <dbReference type="EMBL" id="CAI2183517.1"/>
    </source>
</evidence>
<dbReference type="GO" id="GO:0006515">
    <property type="term" value="P:protein quality control for misfolded or incompletely synthesized proteins"/>
    <property type="evidence" value="ECO:0007669"/>
    <property type="project" value="TreeGrafter"/>
</dbReference>
<proteinExistence type="predicted"/>
<dbReference type="InterPro" id="IPR027417">
    <property type="entry name" value="P-loop_NTPase"/>
</dbReference>
<keyword evidence="2" id="KW-1185">Reference proteome</keyword>
<dbReference type="GO" id="GO:0004252">
    <property type="term" value="F:serine-type endopeptidase activity"/>
    <property type="evidence" value="ECO:0007669"/>
    <property type="project" value="InterPro"/>
</dbReference>
<dbReference type="SUPFAM" id="SSF52540">
    <property type="entry name" value="P-loop containing nucleoside triphosphate hydrolases"/>
    <property type="match status" value="1"/>
</dbReference>
<sequence>MNDFQQEKKKLTEALSKPVKLSSDIEKANKDAPGMGKTTFVNNLANAMGRDFEPISLAGFKESKEYSILGDDKKPSLKAEDKQIQQHLIQLFKDYQKGKKFTDKYYQTEIDLSHVTFFATINYIDDLDINLKNSIEITELKDFTAKEKKAILKMKAGTINEKYPEKKGGIITEAIITEILQRIKEVGIRQAERVLYKIEQEYIYTKNKGEKFTVMENPSE</sequence>
<gene>
    <name evidence="1" type="ORF">FWILDA_LOCUS11117</name>
</gene>
<comment type="caution">
    <text evidence="1">The sequence shown here is derived from an EMBL/GenBank/DDBJ whole genome shotgun (WGS) entry which is preliminary data.</text>
</comment>
<dbReference type="GO" id="GO:0005524">
    <property type="term" value="F:ATP binding"/>
    <property type="evidence" value="ECO:0007669"/>
    <property type="project" value="InterPro"/>
</dbReference>
<dbReference type="Gene3D" id="3.40.50.300">
    <property type="entry name" value="P-loop containing nucleotide triphosphate hydrolases"/>
    <property type="match status" value="1"/>
</dbReference>
<protein>
    <submittedName>
        <fullName evidence="1">8604_t:CDS:1</fullName>
    </submittedName>
</protein>
<dbReference type="PANTHER" id="PTHR43718:SF2">
    <property type="entry name" value="LON PROTEASE HOMOLOG, MITOCHONDRIAL"/>
    <property type="match status" value="1"/>
</dbReference>
<dbReference type="Proteomes" id="UP001153678">
    <property type="component" value="Unassembled WGS sequence"/>
</dbReference>
<dbReference type="AlphaFoldDB" id="A0A9W4SWV0"/>
<accession>A0A9W4SWV0</accession>
<dbReference type="InterPro" id="IPR027065">
    <property type="entry name" value="Lon_Prtase"/>
</dbReference>
<dbReference type="OrthoDB" id="2396946at2759"/>
<reference evidence="1" key="1">
    <citation type="submission" date="2022-08" db="EMBL/GenBank/DDBJ databases">
        <authorList>
            <person name="Kallberg Y."/>
            <person name="Tangrot J."/>
            <person name="Rosling A."/>
        </authorList>
    </citation>
    <scope>NUCLEOTIDE SEQUENCE</scope>
    <source>
        <strain evidence="1">Wild A</strain>
    </source>
</reference>
<organism evidence="1 2">
    <name type="scientific">Funneliformis geosporum</name>
    <dbReference type="NCBI Taxonomy" id="1117311"/>
    <lineage>
        <taxon>Eukaryota</taxon>
        <taxon>Fungi</taxon>
        <taxon>Fungi incertae sedis</taxon>
        <taxon>Mucoromycota</taxon>
        <taxon>Glomeromycotina</taxon>
        <taxon>Glomeromycetes</taxon>
        <taxon>Glomerales</taxon>
        <taxon>Glomeraceae</taxon>
        <taxon>Funneliformis</taxon>
    </lineage>
</organism>
<dbReference type="EMBL" id="CAMKVN010003046">
    <property type="protein sequence ID" value="CAI2183517.1"/>
    <property type="molecule type" value="Genomic_DNA"/>
</dbReference>